<dbReference type="Proteomes" id="UP000315471">
    <property type="component" value="Unassembled WGS sequence"/>
</dbReference>
<sequence length="114" mass="12829">MSESEMREVYRAADDNEAYLLCSELQNEGIEARVVGNPIRGILNHLDIGATAPRILVPPDRYEEARKIVVAHESRQKLNLDSAEQWEGVHGGELNEPTFDICWQCQTEHASPAE</sequence>
<proteinExistence type="predicted"/>
<dbReference type="SUPFAM" id="SSF54913">
    <property type="entry name" value="GlnB-like"/>
    <property type="match status" value="1"/>
</dbReference>
<dbReference type="Gene3D" id="3.30.70.790">
    <property type="entry name" value="UreE, C-terminal domain"/>
    <property type="match status" value="1"/>
</dbReference>
<protein>
    <recommendedName>
        <fullName evidence="1">DUF2007 domain-containing protein</fullName>
    </recommendedName>
</protein>
<dbReference type="InterPro" id="IPR011322">
    <property type="entry name" value="N-reg_PII-like_a/b"/>
</dbReference>
<dbReference type="AlphaFoldDB" id="A0A5C6DNK6"/>
<reference evidence="2 3" key="1">
    <citation type="submission" date="2019-02" db="EMBL/GenBank/DDBJ databases">
        <title>Deep-cultivation of Planctomycetes and their phenomic and genomic characterization uncovers novel biology.</title>
        <authorList>
            <person name="Wiegand S."/>
            <person name="Jogler M."/>
            <person name="Boedeker C."/>
            <person name="Pinto D."/>
            <person name="Vollmers J."/>
            <person name="Rivas-Marin E."/>
            <person name="Kohn T."/>
            <person name="Peeters S.H."/>
            <person name="Heuer A."/>
            <person name="Rast P."/>
            <person name="Oberbeckmann S."/>
            <person name="Bunk B."/>
            <person name="Jeske O."/>
            <person name="Meyerdierks A."/>
            <person name="Storesund J.E."/>
            <person name="Kallscheuer N."/>
            <person name="Luecker S."/>
            <person name="Lage O.M."/>
            <person name="Pohl T."/>
            <person name="Merkel B.J."/>
            <person name="Hornburger P."/>
            <person name="Mueller R.-W."/>
            <person name="Bruemmer F."/>
            <person name="Labrenz M."/>
            <person name="Spormann A.M."/>
            <person name="Op Den Camp H."/>
            <person name="Overmann J."/>
            <person name="Amann R."/>
            <person name="Jetten M.S.M."/>
            <person name="Mascher T."/>
            <person name="Medema M.H."/>
            <person name="Devos D.P."/>
            <person name="Kaster A.-K."/>
            <person name="Ovreas L."/>
            <person name="Rohde M."/>
            <person name="Galperin M.Y."/>
            <person name="Jogler C."/>
        </authorList>
    </citation>
    <scope>NUCLEOTIDE SEQUENCE [LARGE SCALE GENOMIC DNA]</scope>
    <source>
        <strain evidence="2 3">Q31b</strain>
    </source>
</reference>
<name>A0A5C6DNK6_9BACT</name>
<dbReference type="OrthoDB" id="9814654at2"/>
<evidence type="ECO:0000313" key="2">
    <source>
        <dbReference type="EMBL" id="TWU37774.1"/>
    </source>
</evidence>
<gene>
    <name evidence="2" type="ORF">Q31b_45630</name>
</gene>
<keyword evidence="3" id="KW-1185">Reference proteome</keyword>
<feature type="domain" description="DUF2007" evidence="1">
    <location>
        <begin position="6"/>
        <end position="69"/>
    </location>
</feature>
<organism evidence="2 3">
    <name type="scientific">Novipirellula aureliae</name>
    <dbReference type="NCBI Taxonomy" id="2527966"/>
    <lineage>
        <taxon>Bacteria</taxon>
        <taxon>Pseudomonadati</taxon>
        <taxon>Planctomycetota</taxon>
        <taxon>Planctomycetia</taxon>
        <taxon>Pirellulales</taxon>
        <taxon>Pirellulaceae</taxon>
        <taxon>Novipirellula</taxon>
    </lineage>
</organism>
<accession>A0A5C6DNK6</accession>
<dbReference type="Pfam" id="PF09413">
    <property type="entry name" value="DUF2007"/>
    <property type="match status" value="1"/>
</dbReference>
<evidence type="ECO:0000313" key="3">
    <source>
        <dbReference type="Proteomes" id="UP000315471"/>
    </source>
</evidence>
<dbReference type="InterPro" id="IPR018551">
    <property type="entry name" value="DUF2007"/>
</dbReference>
<evidence type="ECO:0000259" key="1">
    <source>
        <dbReference type="Pfam" id="PF09413"/>
    </source>
</evidence>
<dbReference type="EMBL" id="SJPY01000007">
    <property type="protein sequence ID" value="TWU37774.1"/>
    <property type="molecule type" value="Genomic_DNA"/>
</dbReference>
<comment type="caution">
    <text evidence="2">The sequence shown here is derived from an EMBL/GenBank/DDBJ whole genome shotgun (WGS) entry which is preliminary data.</text>
</comment>
<dbReference type="RefSeq" id="WP_146601721.1">
    <property type="nucleotide sequence ID" value="NZ_SJPY01000007.1"/>
</dbReference>